<proteinExistence type="predicted"/>
<feature type="transmembrane region" description="Helical" evidence="1">
    <location>
        <begin position="69"/>
        <end position="90"/>
    </location>
</feature>
<evidence type="ECO:0000313" key="3">
    <source>
        <dbReference type="Proteomes" id="UP000178186"/>
    </source>
</evidence>
<protein>
    <submittedName>
        <fullName evidence="2">Uncharacterized protein</fullName>
    </submittedName>
</protein>
<comment type="caution">
    <text evidence="2">The sequence shown here is derived from an EMBL/GenBank/DDBJ whole genome shotgun (WGS) entry which is preliminary data.</text>
</comment>
<dbReference type="EMBL" id="MHNY01000030">
    <property type="protein sequence ID" value="OGZ55225.1"/>
    <property type="molecule type" value="Genomic_DNA"/>
</dbReference>
<reference evidence="2 3" key="1">
    <citation type="journal article" date="2016" name="Nat. Commun.">
        <title>Thousands of microbial genomes shed light on interconnected biogeochemical processes in an aquifer system.</title>
        <authorList>
            <person name="Anantharaman K."/>
            <person name="Brown C.T."/>
            <person name="Hug L.A."/>
            <person name="Sharon I."/>
            <person name="Castelle C.J."/>
            <person name="Probst A.J."/>
            <person name="Thomas B.C."/>
            <person name="Singh A."/>
            <person name="Wilkins M.J."/>
            <person name="Karaoz U."/>
            <person name="Brodie E.L."/>
            <person name="Williams K.H."/>
            <person name="Hubbard S.S."/>
            <person name="Banfield J.F."/>
        </authorList>
    </citation>
    <scope>NUCLEOTIDE SEQUENCE [LARGE SCALE GENOMIC DNA]</scope>
</reference>
<gene>
    <name evidence="2" type="ORF">A3H64_00205</name>
</gene>
<organism evidence="2 3">
    <name type="scientific">Candidatus Ryanbacteria bacterium RIFCSPLOWO2_02_FULL_45_11c</name>
    <dbReference type="NCBI Taxonomy" id="1802128"/>
    <lineage>
        <taxon>Bacteria</taxon>
        <taxon>Candidatus Ryaniibacteriota</taxon>
    </lineage>
</organism>
<dbReference type="AlphaFoldDB" id="A0A1G2GYC2"/>
<dbReference type="Proteomes" id="UP000178186">
    <property type="component" value="Unassembled WGS sequence"/>
</dbReference>
<dbReference type="STRING" id="1802128.A3H64_00205"/>
<sequence>MINFFIKTAEAAIPPKPTLGDIIKVTWNDAIRPAIIFLFILATTVFIWGLIEFIANAESEEGRTRGKRNIVYGIIGMTIMLATGAILVLLDNFFKSIT</sequence>
<name>A0A1G2GYC2_9BACT</name>
<keyword evidence="1" id="KW-0812">Transmembrane</keyword>
<evidence type="ECO:0000313" key="2">
    <source>
        <dbReference type="EMBL" id="OGZ55225.1"/>
    </source>
</evidence>
<keyword evidence="1" id="KW-1133">Transmembrane helix</keyword>
<feature type="transmembrane region" description="Helical" evidence="1">
    <location>
        <begin position="34"/>
        <end position="57"/>
    </location>
</feature>
<evidence type="ECO:0000256" key="1">
    <source>
        <dbReference type="SAM" id="Phobius"/>
    </source>
</evidence>
<accession>A0A1G2GYC2</accession>
<keyword evidence="1" id="KW-0472">Membrane</keyword>